<dbReference type="SUPFAM" id="SSF142906">
    <property type="entry name" value="YjbR-like"/>
    <property type="match status" value="1"/>
</dbReference>
<dbReference type="PANTHER" id="PTHR35145:SF1">
    <property type="entry name" value="CYTOPLASMIC PROTEIN"/>
    <property type="match status" value="1"/>
</dbReference>
<protein>
    <submittedName>
        <fullName evidence="1">MmcQ/YjbR family DNA-binding protein</fullName>
    </submittedName>
</protein>
<dbReference type="GO" id="GO:0003677">
    <property type="term" value="F:DNA binding"/>
    <property type="evidence" value="ECO:0007669"/>
    <property type="project" value="UniProtKB-KW"/>
</dbReference>
<reference evidence="1 2" key="1">
    <citation type="submission" date="2019-07" db="EMBL/GenBank/DDBJ databases">
        <title>The pathways for chlorine oxyanion respiration interact through the shared metabolite chlorate.</title>
        <authorList>
            <person name="Barnum T.P."/>
            <person name="Cheng Y."/>
            <person name="Hill K.A."/>
            <person name="Lucas L.N."/>
            <person name="Carlson H.K."/>
            <person name="Coates J.D."/>
        </authorList>
    </citation>
    <scope>NUCLEOTIDE SEQUENCE [LARGE SCALE GENOMIC DNA]</scope>
    <source>
        <strain evidence="1 2">BK-1</strain>
    </source>
</reference>
<gene>
    <name evidence="1" type="ORF">FHP88_03235</name>
</gene>
<proteinExistence type="predicted"/>
<name>A0A558DVQ6_9GAMM</name>
<dbReference type="InterPro" id="IPR007351">
    <property type="entry name" value="YjbR"/>
</dbReference>
<dbReference type="Proteomes" id="UP000316649">
    <property type="component" value="Unassembled WGS sequence"/>
</dbReference>
<evidence type="ECO:0000313" key="2">
    <source>
        <dbReference type="Proteomes" id="UP000316649"/>
    </source>
</evidence>
<dbReference type="AlphaFoldDB" id="A0A558DVQ6"/>
<comment type="caution">
    <text evidence="1">The sequence shown here is derived from an EMBL/GenBank/DDBJ whole genome shotgun (WGS) entry which is preliminary data.</text>
</comment>
<organism evidence="1 2">
    <name type="scientific">Sedimenticola selenatireducens</name>
    <dbReference type="NCBI Taxonomy" id="191960"/>
    <lineage>
        <taxon>Bacteria</taxon>
        <taxon>Pseudomonadati</taxon>
        <taxon>Pseudomonadota</taxon>
        <taxon>Gammaproteobacteria</taxon>
        <taxon>Chromatiales</taxon>
        <taxon>Sedimenticolaceae</taxon>
        <taxon>Sedimenticola</taxon>
    </lineage>
</organism>
<dbReference type="RefSeq" id="WP_144357550.1">
    <property type="nucleotide sequence ID" value="NZ_VMNH01000004.1"/>
</dbReference>
<dbReference type="InterPro" id="IPR038056">
    <property type="entry name" value="YjbR-like_sf"/>
</dbReference>
<dbReference type="PANTHER" id="PTHR35145">
    <property type="entry name" value="CYTOPLASMIC PROTEIN-RELATED"/>
    <property type="match status" value="1"/>
</dbReference>
<keyword evidence="1" id="KW-0238">DNA-binding</keyword>
<accession>A0A558DVQ6</accession>
<keyword evidence="2" id="KW-1185">Reference proteome</keyword>
<dbReference type="OrthoDB" id="3194910at2"/>
<evidence type="ECO:0000313" key="1">
    <source>
        <dbReference type="EMBL" id="TVO77826.1"/>
    </source>
</evidence>
<dbReference type="Gene3D" id="3.90.1150.30">
    <property type="match status" value="1"/>
</dbReference>
<dbReference type="Pfam" id="PF04237">
    <property type="entry name" value="YjbR"/>
    <property type="match status" value="1"/>
</dbReference>
<dbReference type="InterPro" id="IPR058532">
    <property type="entry name" value="YjbR/MT2646/Rv2570-like"/>
</dbReference>
<sequence length="123" mass="13588">MEKQAVETALSQFKGSKGSYPFGPDALVFKVMGKMFALVSQNEATSRVTLKCVPSEGEVLVSQFESVIPGYYMNKKHWITISLSGDLADELLVELLEKSYELVVSKLPKADKKQLNDEVDPAT</sequence>
<dbReference type="EMBL" id="VMNH01000004">
    <property type="protein sequence ID" value="TVO77826.1"/>
    <property type="molecule type" value="Genomic_DNA"/>
</dbReference>